<keyword evidence="1" id="KW-1133">Transmembrane helix</keyword>
<keyword evidence="1" id="KW-0812">Transmembrane</keyword>
<dbReference type="AlphaFoldDB" id="A0AAV9Z7F6"/>
<sequence>MHWEESDYSCDNRFLPALNPSRRKSQPEQRAPIQRPRWTSHFYDHHYIRHLRLPMEFRDYISFQNHRRYIKNCQRMSSMPAMSFDANGTIGAYEIGVLISYVLLGITIMQAYLYFTRFPDDRVVLKCLVSFVWSVQFHT</sequence>
<proteinExistence type="predicted"/>
<evidence type="ECO:0000313" key="2">
    <source>
        <dbReference type="EMBL" id="KAK6974319.1"/>
    </source>
</evidence>
<evidence type="ECO:0000313" key="3">
    <source>
        <dbReference type="Proteomes" id="UP001362999"/>
    </source>
</evidence>
<accession>A0AAV9Z7F6</accession>
<keyword evidence="3" id="KW-1185">Reference proteome</keyword>
<organism evidence="2 3">
    <name type="scientific">Favolaschia claudopus</name>
    <dbReference type="NCBI Taxonomy" id="2862362"/>
    <lineage>
        <taxon>Eukaryota</taxon>
        <taxon>Fungi</taxon>
        <taxon>Dikarya</taxon>
        <taxon>Basidiomycota</taxon>
        <taxon>Agaricomycotina</taxon>
        <taxon>Agaricomycetes</taxon>
        <taxon>Agaricomycetidae</taxon>
        <taxon>Agaricales</taxon>
        <taxon>Marasmiineae</taxon>
        <taxon>Mycenaceae</taxon>
        <taxon>Favolaschia</taxon>
    </lineage>
</organism>
<keyword evidence="1" id="KW-0472">Membrane</keyword>
<feature type="transmembrane region" description="Helical" evidence="1">
    <location>
        <begin position="90"/>
        <end position="115"/>
    </location>
</feature>
<reference evidence="2 3" key="1">
    <citation type="journal article" date="2024" name="J Genomics">
        <title>Draft genome sequencing and assembly of Favolaschia claudopus CIRM-BRFM 2984 isolated from oak limbs.</title>
        <authorList>
            <person name="Navarro D."/>
            <person name="Drula E."/>
            <person name="Chaduli D."/>
            <person name="Cazenave R."/>
            <person name="Ahrendt S."/>
            <person name="Wang J."/>
            <person name="Lipzen A."/>
            <person name="Daum C."/>
            <person name="Barry K."/>
            <person name="Grigoriev I.V."/>
            <person name="Favel A."/>
            <person name="Rosso M.N."/>
            <person name="Martin F."/>
        </authorList>
    </citation>
    <scope>NUCLEOTIDE SEQUENCE [LARGE SCALE GENOMIC DNA]</scope>
    <source>
        <strain evidence="2 3">CIRM-BRFM 2984</strain>
    </source>
</reference>
<evidence type="ECO:0000256" key="1">
    <source>
        <dbReference type="SAM" id="Phobius"/>
    </source>
</evidence>
<protein>
    <submittedName>
        <fullName evidence="2">Uncharacterized protein</fullName>
    </submittedName>
</protein>
<name>A0AAV9Z7F6_9AGAR</name>
<dbReference type="EMBL" id="JAWWNJ010000185">
    <property type="protein sequence ID" value="KAK6974319.1"/>
    <property type="molecule type" value="Genomic_DNA"/>
</dbReference>
<dbReference type="Proteomes" id="UP001362999">
    <property type="component" value="Unassembled WGS sequence"/>
</dbReference>
<gene>
    <name evidence="2" type="ORF">R3P38DRAFT_598345</name>
</gene>
<comment type="caution">
    <text evidence="2">The sequence shown here is derived from an EMBL/GenBank/DDBJ whole genome shotgun (WGS) entry which is preliminary data.</text>
</comment>